<name>A0A8X6P2N9_NEPPI</name>
<proteinExistence type="predicted"/>
<comment type="caution">
    <text evidence="2">The sequence shown here is derived from an EMBL/GenBank/DDBJ whole genome shotgun (WGS) entry which is preliminary data.</text>
</comment>
<evidence type="ECO:0000313" key="2">
    <source>
        <dbReference type="EMBL" id="GFT47229.1"/>
    </source>
</evidence>
<evidence type="ECO:0000313" key="3">
    <source>
        <dbReference type="Proteomes" id="UP000887013"/>
    </source>
</evidence>
<gene>
    <name evidence="2" type="ORF">NPIL_503021</name>
</gene>
<evidence type="ECO:0000256" key="1">
    <source>
        <dbReference type="SAM" id="MobiDB-lite"/>
    </source>
</evidence>
<reference evidence="2" key="1">
    <citation type="submission" date="2020-08" db="EMBL/GenBank/DDBJ databases">
        <title>Multicomponent nature underlies the extraordinary mechanical properties of spider dragline silk.</title>
        <authorList>
            <person name="Kono N."/>
            <person name="Nakamura H."/>
            <person name="Mori M."/>
            <person name="Yoshida Y."/>
            <person name="Ohtoshi R."/>
            <person name="Malay A.D."/>
            <person name="Moran D.A.P."/>
            <person name="Tomita M."/>
            <person name="Numata K."/>
            <person name="Arakawa K."/>
        </authorList>
    </citation>
    <scope>NUCLEOTIDE SEQUENCE</scope>
</reference>
<sequence length="137" mass="16032">MERDNILGYPKDERKIYQRKSQEGGKKGVEEKEGRSTQKSLDYLRAWHKRTRTGQKWLSIIRLYSSLHFNDPTSSGSRGKGHLLPPPLYHRERDFEESIRNTVRSSSSLPRDANKNLSWQLFFPVRNGRKVGEKVMS</sequence>
<protein>
    <submittedName>
        <fullName evidence="2">Uncharacterized protein</fullName>
    </submittedName>
</protein>
<dbReference type="AlphaFoldDB" id="A0A8X6P2N9"/>
<accession>A0A8X6P2N9</accession>
<organism evidence="2 3">
    <name type="scientific">Nephila pilipes</name>
    <name type="common">Giant wood spider</name>
    <name type="synonym">Nephila maculata</name>
    <dbReference type="NCBI Taxonomy" id="299642"/>
    <lineage>
        <taxon>Eukaryota</taxon>
        <taxon>Metazoa</taxon>
        <taxon>Ecdysozoa</taxon>
        <taxon>Arthropoda</taxon>
        <taxon>Chelicerata</taxon>
        <taxon>Arachnida</taxon>
        <taxon>Araneae</taxon>
        <taxon>Araneomorphae</taxon>
        <taxon>Entelegynae</taxon>
        <taxon>Araneoidea</taxon>
        <taxon>Nephilidae</taxon>
        <taxon>Nephila</taxon>
    </lineage>
</organism>
<keyword evidence="3" id="KW-1185">Reference proteome</keyword>
<dbReference type="Proteomes" id="UP000887013">
    <property type="component" value="Unassembled WGS sequence"/>
</dbReference>
<dbReference type="EMBL" id="BMAW01016119">
    <property type="protein sequence ID" value="GFT47229.1"/>
    <property type="molecule type" value="Genomic_DNA"/>
</dbReference>
<feature type="compositionally biased region" description="Basic and acidic residues" evidence="1">
    <location>
        <begin position="1"/>
        <end position="36"/>
    </location>
</feature>
<feature type="region of interest" description="Disordered" evidence="1">
    <location>
        <begin position="1"/>
        <end position="38"/>
    </location>
</feature>